<organism evidence="2 3">
    <name type="scientific">Amycolatopsis tolypomycina</name>
    <dbReference type="NCBI Taxonomy" id="208445"/>
    <lineage>
        <taxon>Bacteria</taxon>
        <taxon>Bacillati</taxon>
        <taxon>Actinomycetota</taxon>
        <taxon>Actinomycetes</taxon>
        <taxon>Pseudonocardiales</taxon>
        <taxon>Pseudonocardiaceae</taxon>
        <taxon>Amycolatopsis</taxon>
    </lineage>
</organism>
<feature type="transmembrane region" description="Helical" evidence="1">
    <location>
        <begin position="294"/>
        <end position="314"/>
    </location>
</feature>
<dbReference type="STRING" id="208445.SAMN04489727_6958"/>
<name>A0A1H4YW91_9PSEU</name>
<feature type="transmembrane region" description="Helical" evidence="1">
    <location>
        <begin position="217"/>
        <end position="234"/>
    </location>
</feature>
<gene>
    <name evidence="2" type="ORF">SAMN04489727_6958</name>
</gene>
<dbReference type="AlphaFoldDB" id="A0A1H4YW91"/>
<evidence type="ECO:0000313" key="2">
    <source>
        <dbReference type="EMBL" id="SED22262.1"/>
    </source>
</evidence>
<dbReference type="EMBL" id="FNSO01000004">
    <property type="protein sequence ID" value="SED22262.1"/>
    <property type="molecule type" value="Genomic_DNA"/>
</dbReference>
<dbReference type="OrthoDB" id="4800822at2"/>
<keyword evidence="1" id="KW-0472">Membrane</keyword>
<reference evidence="3" key="1">
    <citation type="submission" date="2016-10" db="EMBL/GenBank/DDBJ databases">
        <authorList>
            <person name="Varghese N."/>
            <person name="Submissions S."/>
        </authorList>
    </citation>
    <scope>NUCLEOTIDE SEQUENCE [LARGE SCALE GENOMIC DNA]</scope>
    <source>
        <strain evidence="3">DSM 44544</strain>
    </source>
</reference>
<proteinExistence type="predicted"/>
<sequence length="328" mass="34480">MRLTLCLLFAGVMLAIPVVVLLDKILERESDGETAAYRLGVAFAWPESPRADDPGVALRILTEAATVTRSAVLRTAVNTAPSARKRITHYVLLGQDRTALTDEFTLREGRWLTAAESRGGPATVSSVRAGEAGNVGVPSILGDRYDLTFAPLFRAFDALPTAGRYVVEAPDRAATDRFLALVHQRLAEAGVAGLTTADLTPEPGPSPAENRASLEPLTALLAVAATLIVLFVLLREGRRIGVLRLLGHPGTRIWYQVVGRVQAGSILAGLVACAAIVLAVPGVDALFLRSLAGTVIPVTAAGFAATLGIGLIVIDRAQVSDLVKGSLQ</sequence>
<dbReference type="RefSeq" id="WP_143060738.1">
    <property type="nucleotide sequence ID" value="NZ_FNSO01000004.1"/>
</dbReference>
<protein>
    <recommendedName>
        <fullName evidence="4">FtsX-like permease family protein</fullName>
    </recommendedName>
</protein>
<keyword evidence="1" id="KW-0812">Transmembrane</keyword>
<dbReference type="Proteomes" id="UP000199622">
    <property type="component" value="Unassembled WGS sequence"/>
</dbReference>
<keyword evidence="3" id="KW-1185">Reference proteome</keyword>
<evidence type="ECO:0008006" key="4">
    <source>
        <dbReference type="Google" id="ProtNLM"/>
    </source>
</evidence>
<feature type="transmembrane region" description="Helical" evidence="1">
    <location>
        <begin position="266"/>
        <end position="288"/>
    </location>
</feature>
<evidence type="ECO:0000313" key="3">
    <source>
        <dbReference type="Proteomes" id="UP000199622"/>
    </source>
</evidence>
<accession>A0A1H4YW91</accession>
<evidence type="ECO:0000256" key="1">
    <source>
        <dbReference type="SAM" id="Phobius"/>
    </source>
</evidence>
<keyword evidence="1" id="KW-1133">Transmembrane helix</keyword>